<proteinExistence type="predicted"/>
<evidence type="ECO:0000256" key="3">
    <source>
        <dbReference type="ARBA" id="ARBA00022630"/>
    </source>
</evidence>
<evidence type="ECO:0000256" key="5">
    <source>
        <dbReference type="ARBA" id="ARBA00022975"/>
    </source>
</evidence>
<dbReference type="SUPFAM" id="SSF51395">
    <property type="entry name" value="FMN-linked oxidoreductases"/>
    <property type="match status" value="1"/>
</dbReference>
<keyword evidence="4" id="KW-0288">FMN</keyword>
<evidence type="ECO:0000313" key="9">
    <source>
        <dbReference type="Proteomes" id="UP000777482"/>
    </source>
</evidence>
<dbReference type="PANTHER" id="PTHR48109:SF1">
    <property type="entry name" value="DIHYDROOROTATE DEHYDROGENASE (FUMARATE)"/>
    <property type="match status" value="1"/>
</dbReference>
<dbReference type="EMBL" id="PUHQ01000035">
    <property type="protein sequence ID" value="KAG0661425.1"/>
    <property type="molecule type" value="Genomic_DNA"/>
</dbReference>
<keyword evidence="5" id="KW-0665">Pyrimidine biosynthesis</keyword>
<feature type="domain" description="Dihydroorotate dehydrogenase catalytic" evidence="7">
    <location>
        <begin position="35"/>
        <end position="230"/>
    </location>
</feature>
<reference evidence="8 9" key="1">
    <citation type="submission" date="2020-11" db="EMBL/GenBank/DDBJ databases">
        <title>Kefir isolates.</title>
        <authorList>
            <person name="Marcisauskas S."/>
            <person name="Kim Y."/>
            <person name="Blasche S."/>
        </authorList>
    </citation>
    <scope>NUCLEOTIDE SEQUENCE [LARGE SCALE GENOMIC DNA]</scope>
    <source>
        <strain evidence="8 9">KR</strain>
    </source>
</reference>
<dbReference type="GO" id="GO:0004152">
    <property type="term" value="F:dihydroorotate dehydrogenase activity"/>
    <property type="evidence" value="ECO:0007669"/>
    <property type="project" value="TreeGrafter"/>
</dbReference>
<evidence type="ECO:0000256" key="4">
    <source>
        <dbReference type="ARBA" id="ARBA00022643"/>
    </source>
</evidence>
<evidence type="ECO:0000259" key="7">
    <source>
        <dbReference type="Pfam" id="PF01180"/>
    </source>
</evidence>
<dbReference type="GO" id="GO:0005737">
    <property type="term" value="C:cytoplasm"/>
    <property type="evidence" value="ECO:0007669"/>
    <property type="project" value="InterPro"/>
</dbReference>
<evidence type="ECO:0000313" key="8">
    <source>
        <dbReference type="EMBL" id="KAG0661425.1"/>
    </source>
</evidence>
<dbReference type="InterPro" id="IPR005720">
    <property type="entry name" value="Dihydroorotate_DH_cat"/>
</dbReference>
<evidence type="ECO:0000256" key="1">
    <source>
        <dbReference type="ARBA" id="ARBA00001917"/>
    </source>
</evidence>
<keyword evidence="9" id="KW-1185">Reference proteome</keyword>
<dbReference type="GO" id="GO:0006221">
    <property type="term" value="P:pyrimidine nucleotide biosynthetic process"/>
    <property type="evidence" value="ECO:0007669"/>
    <property type="project" value="UniProtKB-KW"/>
</dbReference>
<dbReference type="Proteomes" id="UP000777482">
    <property type="component" value="Unassembled WGS sequence"/>
</dbReference>
<evidence type="ECO:0000256" key="6">
    <source>
        <dbReference type="ARBA" id="ARBA00023002"/>
    </source>
</evidence>
<dbReference type="OrthoDB" id="14784at2759"/>
<sequence>MFTRGPRRGEVPILNSACPWASSEQNLATLWANPFTSAITTRTATLDGFPDHPELHQVAFFGPDAHSSINSYGYSPHPLRSYLTWLRALLAQDQSETHHQSGTVRRKQVIVSITGSLQETRVMLEMLQRFANEVGEVIAVEFNASCPNIPGHPPPAYHQGALAEYMKLLASFASRNLLVGVKLPPFTYQDQFEAVVAALRSVGSPSEKYHPIAFLTATNTLGQGLVFANQETPVPRDPASSGRPLTADRLLAMPPSSTRASAEEDAPLQSGWGGLAGSTVHPLALGNVARRGGRGGGRAV</sequence>
<evidence type="ECO:0000256" key="2">
    <source>
        <dbReference type="ARBA" id="ARBA00004725"/>
    </source>
</evidence>
<comment type="cofactor">
    <cofactor evidence="1">
        <name>FMN</name>
        <dbReference type="ChEBI" id="CHEBI:58210"/>
    </cofactor>
</comment>
<dbReference type="PANTHER" id="PTHR48109">
    <property type="entry name" value="DIHYDROOROTATE DEHYDROGENASE (QUINONE), MITOCHONDRIAL-RELATED"/>
    <property type="match status" value="1"/>
</dbReference>
<dbReference type="AlphaFoldDB" id="A0A9P7B6X6"/>
<dbReference type="InterPro" id="IPR023359">
    <property type="entry name" value="Dihydro_DH_chainA_dom2"/>
</dbReference>
<dbReference type="InterPro" id="IPR050074">
    <property type="entry name" value="DHO_dehydrogenase"/>
</dbReference>
<dbReference type="Pfam" id="PF01180">
    <property type="entry name" value="DHO_dh"/>
    <property type="match status" value="1"/>
</dbReference>
<dbReference type="Gene3D" id="3.20.20.70">
    <property type="entry name" value="Aldolase class I"/>
    <property type="match status" value="1"/>
</dbReference>
<keyword evidence="6" id="KW-0560">Oxidoreductase</keyword>
<comment type="pathway">
    <text evidence="2">Pyrimidine metabolism; UMP biosynthesis via de novo pathway.</text>
</comment>
<accession>A0A9P7B6X6</accession>
<dbReference type="InterPro" id="IPR013785">
    <property type="entry name" value="Aldolase_TIM"/>
</dbReference>
<organism evidence="8 9">
    <name type="scientific">Rhodotorula mucilaginosa</name>
    <name type="common">Yeast</name>
    <name type="synonym">Rhodotorula rubra</name>
    <dbReference type="NCBI Taxonomy" id="5537"/>
    <lineage>
        <taxon>Eukaryota</taxon>
        <taxon>Fungi</taxon>
        <taxon>Dikarya</taxon>
        <taxon>Basidiomycota</taxon>
        <taxon>Pucciniomycotina</taxon>
        <taxon>Microbotryomycetes</taxon>
        <taxon>Sporidiobolales</taxon>
        <taxon>Sporidiobolaceae</taxon>
        <taxon>Rhodotorula</taxon>
    </lineage>
</organism>
<dbReference type="Gene3D" id="2.30.26.10">
    <property type="entry name" value="Dihydroorotate Dehydrogenase A, chain A, domain 2"/>
    <property type="match status" value="1"/>
</dbReference>
<keyword evidence="3" id="KW-0285">Flavoprotein</keyword>
<comment type="caution">
    <text evidence="8">The sequence shown here is derived from an EMBL/GenBank/DDBJ whole genome shotgun (WGS) entry which is preliminary data.</text>
</comment>
<dbReference type="GO" id="GO:0006207">
    <property type="term" value="P:'de novo' pyrimidine nucleobase biosynthetic process"/>
    <property type="evidence" value="ECO:0007669"/>
    <property type="project" value="TreeGrafter"/>
</dbReference>
<protein>
    <submittedName>
        <fullName evidence="8">Dihydroorotate dehydrogenase</fullName>
    </submittedName>
</protein>
<gene>
    <name evidence="8" type="primary">URA1</name>
    <name evidence="8" type="ORF">C6P46_004022</name>
</gene>
<name>A0A9P7B6X6_RHOMI</name>